<dbReference type="Gene3D" id="2.60.40.10">
    <property type="entry name" value="Immunoglobulins"/>
    <property type="match status" value="1"/>
</dbReference>
<feature type="region of interest" description="Disordered" evidence="1">
    <location>
        <begin position="116"/>
        <end position="135"/>
    </location>
</feature>
<feature type="domain" description="CARDB" evidence="2">
    <location>
        <begin position="52"/>
        <end position="126"/>
    </location>
</feature>
<sequence>MCAIDRSPDELQTGLKTTAVDIGAPEYRQGAGRVDADAAVGAVATSPAITATITAAPDRVTAGRALTVTYTATNRGTERGTATLTLRLNNTVVATTETDTIAPGEQTTETLSYQTTTADTGSQPITLHSPEGTDTKTVRIGEPQVQLSSVTITPSQVSGTAQTHTLTAMIHNVSDDGDPDRITMAMPEQVVVDAVGTTTARDTTGKSVPVTDATAIKNNTLTVSISPDSNATIRDVTVTTEFSAHRTDTQTAGGTT</sequence>
<dbReference type="InterPro" id="IPR013783">
    <property type="entry name" value="Ig-like_fold"/>
</dbReference>
<dbReference type="Pfam" id="PF07705">
    <property type="entry name" value="CARDB"/>
    <property type="match status" value="1"/>
</dbReference>
<keyword evidence="4" id="KW-1185">Reference proteome</keyword>
<dbReference type="AlphaFoldDB" id="A0A3A6PZL1"/>
<proteinExistence type="predicted"/>
<evidence type="ECO:0000256" key="1">
    <source>
        <dbReference type="SAM" id="MobiDB-lite"/>
    </source>
</evidence>
<evidence type="ECO:0000259" key="2">
    <source>
        <dbReference type="Pfam" id="PF07705"/>
    </source>
</evidence>
<organism evidence="3 4">
    <name type="scientific">Halonotius pteroides</name>
    <dbReference type="NCBI Taxonomy" id="268735"/>
    <lineage>
        <taxon>Archaea</taxon>
        <taxon>Methanobacteriati</taxon>
        <taxon>Methanobacteriota</taxon>
        <taxon>Stenosarchaea group</taxon>
        <taxon>Halobacteria</taxon>
        <taxon>Halobacteriales</taxon>
        <taxon>Haloferacaceae</taxon>
        <taxon>Halonotius</taxon>
    </lineage>
</organism>
<gene>
    <name evidence="3" type="ORF">DP106_09230</name>
</gene>
<reference evidence="3 4" key="1">
    <citation type="submission" date="2018-06" db="EMBL/GenBank/DDBJ databases">
        <title>Halonotius sp. F13-13 a new haloarchaeeon isolated from a solar saltern from Isla Cristina, Huelva, Spain.</title>
        <authorList>
            <person name="Duran-Viseras A."/>
            <person name="Sanchez-Porro C."/>
            <person name="Ventosa A."/>
        </authorList>
    </citation>
    <scope>NUCLEOTIDE SEQUENCE [LARGE SCALE GENOMIC DNA]</scope>
    <source>
        <strain evidence="3 4">CECT 7525</strain>
    </source>
</reference>
<dbReference type="Proteomes" id="UP000281564">
    <property type="component" value="Unassembled WGS sequence"/>
</dbReference>
<comment type="caution">
    <text evidence="3">The sequence shown here is derived from an EMBL/GenBank/DDBJ whole genome shotgun (WGS) entry which is preliminary data.</text>
</comment>
<name>A0A3A6PZL1_9EURY</name>
<evidence type="ECO:0000313" key="3">
    <source>
        <dbReference type="EMBL" id="RJX49368.1"/>
    </source>
</evidence>
<evidence type="ECO:0000313" key="4">
    <source>
        <dbReference type="Proteomes" id="UP000281564"/>
    </source>
</evidence>
<protein>
    <recommendedName>
        <fullName evidence="2">CARDB domain-containing protein</fullName>
    </recommendedName>
</protein>
<accession>A0A3A6PZL1</accession>
<dbReference type="InterPro" id="IPR011635">
    <property type="entry name" value="CARDB"/>
</dbReference>
<dbReference type="EMBL" id="QMDW01000011">
    <property type="protein sequence ID" value="RJX49368.1"/>
    <property type="molecule type" value="Genomic_DNA"/>
</dbReference>